<proteinExistence type="predicted"/>
<dbReference type="EMBL" id="KB518361">
    <property type="protein sequence ID" value="EMP38885.1"/>
    <property type="molecule type" value="Genomic_DNA"/>
</dbReference>
<reference evidence="3" key="1">
    <citation type="journal article" date="2013" name="Nat. Genet.">
        <title>The draft genomes of soft-shell turtle and green sea turtle yield insights into the development and evolution of the turtle-specific body plan.</title>
        <authorList>
            <person name="Wang Z."/>
            <person name="Pascual-Anaya J."/>
            <person name="Zadissa A."/>
            <person name="Li W."/>
            <person name="Niimura Y."/>
            <person name="Huang Z."/>
            <person name="Li C."/>
            <person name="White S."/>
            <person name="Xiong Z."/>
            <person name="Fang D."/>
            <person name="Wang B."/>
            <person name="Ming Y."/>
            <person name="Chen Y."/>
            <person name="Zheng Y."/>
            <person name="Kuraku S."/>
            <person name="Pignatelli M."/>
            <person name="Herrero J."/>
            <person name="Beal K."/>
            <person name="Nozawa M."/>
            <person name="Li Q."/>
            <person name="Wang J."/>
            <person name="Zhang H."/>
            <person name="Yu L."/>
            <person name="Shigenobu S."/>
            <person name="Wang J."/>
            <person name="Liu J."/>
            <person name="Flicek P."/>
            <person name="Searle S."/>
            <person name="Wang J."/>
            <person name="Kuratani S."/>
            <person name="Yin Y."/>
            <person name="Aken B."/>
            <person name="Zhang G."/>
            <person name="Irie N."/>
        </authorList>
    </citation>
    <scope>NUCLEOTIDE SEQUENCE [LARGE SCALE GENOMIC DNA]</scope>
</reference>
<evidence type="ECO:0000313" key="3">
    <source>
        <dbReference type="Proteomes" id="UP000031443"/>
    </source>
</evidence>
<evidence type="ECO:0000256" key="1">
    <source>
        <dbReference type="SAM" id="MobiDB-lite"/>
    </source>
</evidence>
<feature type="region of interest" description="Disordered" evidence="1">
    <location>
        <begin position="1"/>
        <end position="45"/>
    </location>
</feature>
<protein>
    <submittedName>
        <fullName evidence="2">Uncharacterized protein</fullName>
    </submittedName>
</protein>
<gene>
    <name evidence="2" type="ORF">UY3_03925</name>
</gene>
<accession>M7BT13</accession>
<evidence type="ECO:0000313" key="2">
    <source>
        <dbReference type="EMBL" id="EMP38885.1"/>
    </source>
</evidence>
<sequence length="153" mass="16382">MFKATSTLLAGSAGSDRSIGDRAGDSGTPPGREAEAESTGEQRPSIPCREDANCLFHGAVFRFIFSLTPKSSCQGLIVIGEAASERRRKLSSSEVCVVNKLVHIYKANAVMAIRIEPGAARHLPAFVPFAFLKSSTSDILLVVDGSKEEKKTR</sequence>
<dbReference type="AlphaFoldDB" id="M7BT13"/>
<organism evidence="2 3">
    <name type="scientific">Chelonia mydas</name>
    <name type="common">Green sea-turtle</name>
    <name type="synonym">Chelonia agassizi</name>
    <dbReference type="NCBI Taxonomy" id="8469"/>
    <lineage>
        <taxon>Eukaryota</taxon>
        <taxon>Metazoa</taxon>
        <taxon>Chordata</taxon>
        <taxon>Craniata</taxon>
        <taxon>Vertebrata</taxon>
        <taxon>Euteleostomi</taxon>
        <taxon>Archelosauria</taxon>
        <taxon>Testudinata</taxon>
        <taxon>Testudines</taxon>
        <taxon>Cryptodira</taxon>
        <taxon>Durocryptodira</taxon>
        <taxon>Americhelydia</taxon>
        <taxon>Chelonioidea</taxon>
        <taxon>Cheloniidae</taxon>
        <taxon>Chelonia</taxon>
    </lineage>
</organism>
<name>M7BT13_CHEMY</name>
<dbReference type="Proteomes" id="UP000031443">
    <property type="component" value="Unassembled WGS sequence"/>
</dbReference>
<keyword evidence="3" id="KW-1185">Reference proteome</keyword>